<evidence type="ECO:0000313" key="3">
    <source>
        <dbReference type="Proteomes" id="UP001152885"/>
    </source>
</evidence>
<accession>A0A9W4TSW2</accession>
<dbReference type="PANTHER" id="PTHR23149:SF26">
    <property type="entry name" value="PROTEIN TMA23"/>
    <property type="match status" value="1"/>
</dbReference>
<feature type="compositionally biased region" description="Basic residues" evidence="1">
    <location>
        <begin position="138"/>
        <end position="163"/>
    </location>
</feature>
<sequence>MNARLYLQSHGWKDGEALQKGGLKKPILVKHKKDTKGLGSDSNDSDMWWEKLFDGQLQNLDVNKTSTEVSFKTNDEAVLHSFNRALSPLYEMFVKGEGLKGTVGELKSKLENNEKPIPSNNERKKKKKSSSKIEKKESKKVKKKIKKEKKDKKEKKKSKKNKI</sequence>
<keyword evidence="3" id="KW-1185">Reference proteome</keyword>
<feature type="region of interest" description="Disordered" evidence="1">
    <location>
        <begin position="106"/>
        <end position="163"/>
    </location>
</feature>
<protein>
    <recommendedName>
        <fullName evidence="4">G-patch domain-containing protein</fullName>
    </recommendedName>
</protein>
<dbReference type="AlphaFoldDB" id="A0A9W4TSW2"/>
<dbReference type="EMBL" id="CANTUO010000001">
    <property type="protein sequence ID" value="CAI5755993.1"/>
    <property type="molecule type" value="Genomic_DNA"/>
</dbReference>
<comment type="caution">
    <text evidence="2">The sequence shown here is derived from an EMBL/GenBank/DDBJ whole genome shotgun (WGS) entry which is preliminary data.</text>
</comment>
<dbReference type="PANTHER" id="PTHR23149">
    <property type="entry name" value="G PATCH DOMAIN CONTAINING PROTEIN"/>
    <property type="match status" value="1"/>
</dbReference>
<organism evidence="2 3">
    <name type="scientific">Candida verbasci</name>
    <dbReference type="NCBI Taxonomy" id="1227364"/>
    <lineage>
        <taxon>Eukaryota</taxon>
        <taxon>Fungi</taxon>
        <taxon>Dikarya</taxon>
        <taxon>Ascomycota</taxon>
        <taxon>Saccharomycotina</taxon>
        <taxon>Pichiomycetes</taxon>
        <taxon>Debaryomycetaceae</taxon>
        <taxon>Candida/Lodderomyces clade</taxon>
        <taxon>Candida</taxon>
    </lineage>
</organism>
<reference evidence="2" key="1">
    <citation type="submission" date="2022-12" db="EMBL/GenBank/DDBJ databases">
        <authorList>
            <person name="Brejova B."/>
        </authorList>
    </citation>
    <scope>NUCLEOTIDE SEQUENCE</scope>
</reference>
<dbReference type="Proteomes" id="UP001152885">
    <property type="component" value="Unassembled WGS sequence"/>
</dbReference>
<evidence type="ECO:0000313" key="2">
    <source>
        <dbReference type="EMBL" id="CAI5755993.1"/>
    </source>
</evidence>
<dbReference type="InterPro" id="IPR050656">
    <property type="entry name" value="PINX1"/>
</dbReference>
<gene>
    <name evidence="2" type="ORF">CANVERA_P0511</name>
</gene>
<name>A0A9W4TSW2_9ASCO</name>
<evidence type="ECO:0008006" key="4">
    <source>
        <dbReference type="Google" id="ProtNLM"/>
    </source>
</evidence>
<evidence type="ECO:0000256" key="1">
    <source>
        <dbReference type="SAM" id="MobiDB-lite"/>
    </source>
</evidence>
<proteinExistence type="predicted"/>
<dbReference type="OrthoDB" id="3366546at2759"/>